<dbReference type="GO" id="GO:0016020">
    <property type="term" value="C:membrane"/>
    <property type="evidence" value="ECO:0007669"/>
    <property type="project" value="UniProtKB-SubCell"/>
</dbReference>
<evidence type="ECO:0000256" key="7">
    <source>
        <dbReference type="ARBA" id="ARBA00023136"/>
    </source>
</evidence>
<dbReference type="InterPro" id="IPR003593">
    <property type="entry name" value="AAA+_ATPase"/>
</dbReference>
<dbReference type="InterPro" id="IPR027417">
    <property type="entry name" value="P-loop_NTPase"/>
</dbReference>
<feature type="transmembrane region" description="Helical" evidence="10">
    <location>
        <begin position="374"/>
        <end position="397"/>
    </location>
</feature>
<evidence type="ECO:0000256" key="5">
    <source>
        <dbReference type="ARBA" id="ARBA00022840"/>
    </source>
</evidence>
<feature type="compositionally biased region" description="Acidic residues" evidence="9">
    <location>
        <begin position="211"/>
        <end position="220"/>
    </location>
</feature>
<dbReference type="GeneID" id="27360678"/>
<organism evidence="13 14">
    <name type="scientific">Exophiala oligosperma</name>
    <dbReference type="NCBI Taxonomy" id="215243"/>
    <lineage>
        <taxon>Eukaryota</taxon>
        <taxon>Fungi</taxon>
        <taxon>Dikarya</taxon>
        <taxon>Ascomycota</taxon>
        <taxon>Pezizomycotina</taxon>
        <taxon>Eurotiomycetes</taxon>
        <taxon>Chaetothyriomycetidae</taxon>
        <taxon>Chaetothyriales</taxon>
        <taxon>Herpotrichiellaceae</taxon>
        <taxon>Exophiala</taxon>
    </lineage>
</organism>
<feature type="transmembrane region" description="Helical" evidence="10">
    <location>
        <begin position="259"/>
        <end position="279"/>
    </location>
</feature>
<feature type="transmembrane region" description="Helical" evidence="10">
    <location>
        <begin position="403"/>
        <end position="428"/>
    </location>
</feature>
<dbReference type="GO" id="GO:0140359">
    <property type="term" value="F:ABC-type transporter activity"/>
    <property type="evidence" value="ECO:0007669"/>
    <property type="project" value="InterPro"/>
</dbReference>
<keyword evidence="4" id="KW-0547">Nucleotide-binding</keyword>
<dbReference type="Gene3D" id="1.20.1560.10">
    <property type="entry name" value="ABC transporter type 1, transmembrane domain"/>
    <property type="match status" value="1"/>
</dbReference>
<dbReference type="InterPro" id="IPR036640">
    <property type="entry name" value="ABC1_TM_sf"/>
</dbReference>
<evidence type="ECO:0000259" key="11">
    <source>
        <dbReference type="PROSITE" id="PS50893"/>
    </source>
</evidence>
<dbReference type="InterPro" id="IPR011527">
    <property type="entry name" value="ABC1_TM_dom"/>
</dbReference>
<evidence type="ECO:0000256" key="1">
    <source>
        <dbReference type="ARBA" id="ARBA00004141"/>
    </source>
</evidence>
<name>A0A0D2DX58_9EURO</name>
<proteinExistence type="inferred from homology"/>
<dbReference type="PROSITE" id="PS50929">
    <property type="entry name" value="ABC_TM1F"/>
    <property type="match status" value="1"/>
</dbReference>
<evidence type="ECO:0000313" key="14">
    <source>
        <dbReference type="Proteomes" id="UP000053342"/>
    </source>
</evidence>
<feature type="transmembrane region" description="Helical" evidence="10">
    <location>
        <begin position="132"/>
        <end position="155"/>
    </location>
</feature>
<evidence type="ECO:0000256" key="2">
    <source>
        <dbReference type="ARBA" id="ARBA00022448"/>
    </source>
</evidence>
<keyword evidence="2" id="KW-0813">Transport</keyword>
<comment type="similarity">
    <text evidence="8">Belongs to the ABC transporter superfamily. ABCB family. Heavy Metal importer (TC 3.A.1.210) subfamily.</text>
</comment>
<dbReference type="RefSeq" id="XP_016260265.1">
    <property type="nucleotide sequence ID" value="XM_016409957.1"/>
</dbReference>
<evidence type="ECO:0000256" key="10">
    <source>
        <dbReference type="SAM" id="Phobius"/>
    </source>
</evidence>
<dbReference type="FunFam" id="3.40.50.300:FF:000287">
    <property type="entry name" value="Multidrug ABC transporter ATP-binding protein"/>
    <property type="match status" value="1"/>
</dbReference>
<protein>
    <recommendedName>
        <fullName evidence="15">ABC transporter domain-containing protein</fullName>
    </recommendedName>
</protein>
<dbReference type="PROSITE" id="PS00211">
    <property type="entry name" value="ABC_TRANSPORTER_1"/>
    <property type="match status" value="1"/>
</dbReference>
<evidence type="ECO:0000259" key="12">
    <source>
        <dbReference type="PROSITE" id="PS50929"/>
    </source>
</evidence>
<feature type="domain" description="ABC transmembrane type-1" evidence="12">
    <location>
        <begin position="271"/>
        <end position="547"/>
    </location>
</feature>
<evidence type="ECO:0000313" key="13">
    <source>
        <dbReference type="EMBL" id="KIW40049.1"/>
    </source>
</evidence>
<reference evidence="13 14" key="1">
    <citation type="submission" date="2015-01" db="EMBL/GenBank/DDBJ databases">
        <title>The Genome Sequence of Exophiala oligosperma CBS72588.</title>
        <authorList>
            <consortium name="The Broad Institute Genomics Platform"/>
            <person name="Cuomo C."/>
            <person name="de Hoog S."/>
            <person name="Gorbushina A."/>
            <person name="Stielow B."/>
            <person name="Teixiera M."/>
            <person name="Abouelleil A."/>
            <person name="Chapman S.B."/>
            <person name="Priest M."/>
            <person name="Young S.K."/>
            <person name="Wortman J."/>
            <person name="Nusbaum C."/>
            <person name="Birren B."/>
        </authorList>
    </citation>
    <scope>NUCLEOTIDE SEQUENCE [LARGE SCALE GENOMIC DNA]</scope>
    <source>
        <strain evidence="13 14">CBS 72588</strain>
    </source>
</reference>
<dbReference type="GO" id="GO:0016887">
    <property type="term" value="F:ATP hydrolysis activity"/>
    <property type="evidence" value="ECO:0007669"/>
    <property type="project" value="InterPro"/>
</dbReference>
<feature type="region of interest" description="Disordered" evidence="9">
    <location>
        <begin position="159"/>
        <end position="223"/>
    </location>
</feature>
<feature type="transmembrane region" description="Helical" evidence="10">
    <location>
        <begin position="12"/>
        <end position="29"/>
    </location>
</feature>
<dbReference type="SMART" id="SM00382">
    <property type="entry name" value="AAA"/>
    <property type="match status" value="1"/>
</dbReference>
<dbReference type="InterPro" id="IPR003439">
    <property type="entry name" value="ABC_transporter-like_ATP-bd"/>
</dbReference>
<dbReference type="SUPFAM" id="SSF90123">
    <property type="entry name" value="ABC transporter transmembrane region"/>
    <property type="match status" value="1"/>
</dbReference>
<keyword evidence="14" id="KW-1185">Reference proteome</keyword>
<dbReference type="InterPro" id="IPR039421">
    <property type="entry name" value="Type_1_exporter"/>
</dbReference>
<dbReference type="PANTHER" id="PTHR24221:SF503">
    <property type="entry name" value="MITOCHONDRIAL POTASSIUM CHANNEL ATP-BINDING SUBUNIT"/>
    <property type="match status" value="1"/>
</dbReference>
<keyword evidence="5" id="KW-0067">ATP-binding</keyword>
<feature type="transmembrane region" description="Helical" evidence="10">
    <location>
        <begin position="299"/>
        <end position="321"/>
    </location>
</feature>
<dbReference type="InterPro" id="IPR017871">
    <property type="entry name" value="ABC_transporter-like_CS"/>
</dbReference>
<dbReference type="SUPFAM" id="SSF52540">
    <property type="entry name" value="P-loop containing nucleoside triphosphate hydrolases"/>
    <property type="match status" value="1"/>
</dbReference>
<dbReference type="AlphaFoldDB" id="A0A0D2DX58"/>
<gene>
    <name evidence="13" type="ORF">PV06_08604</name>
</gene>
<dbReference type="Gene3D" id="3.40.50.300">
    <property type="entry name" value="P-loop containing nucleotide triphosphate hydrolases"/>
    <property type="match status" value="1"/>
</dbReference>
<keyword evidence="3 10" id="KW-0812">Transmembrane</keyword>
<evidence type="ECO:0000256" key="6">
    <source>
        <dbReference type="ARBA" id="ARBA00022989"/>
    </source>
</evidence>
<evidence type="ECO:0008006" key="15">
    <source>
        <dbReference type="Google" id="ProtNLM"/>
    </source>
</evidence>
<dbReference type="PANTHER" id="PTHR24221">
    <property type="entry name" value="ATP-BINDING CASSETTE SUB-FAMILY B"/>
    <property type="match status" value="1"/>
</dbReference>
<dbReference type="GO" id="GO:0005524">
    <property type="term" value="F:ATP binding"/>
    <property type="evidence" value="ECO:0007669"/>
    <property type="project" value="UniProtKB-KW"/>
</dbReference>
<dbReference type="Proteomes" id="UP000053342">
    <property type="component" value="Unassembled WGS sequence"/>
</dbReference>
<dbReference type="STRING" id="215243.A0A0D2DX58"/>
<dbReference type="HOGENOM" id="CLU_000604_84_1_1"/>
<feature type="domain" description="ABC transporter" evidence="11">
    <location>
        <begin position="581"/>
        <end position="815"/>
    </location>
</feature>
<dbReference type="CDD" id="cd18583">
    <property type="entry name" value="ABC_6TM_HMT1"/>
    <property type="match status" value="1"/>
</dbReference>
<sequence length="822" mass="92179">MSAGLVLTVFRYASPILSAVCFIGFNIYFACQATSINEEQRHRLWRGPALWLSWTIAVAYLTQSVLEVLPGVEFRKDAHIHMLAEVLLWTTLSLSLAQTPSPISRHYLPAWVLTLVLEITYTGLSLTTSQLYWPSLAVQIFSLVLMAGLSVLGLASGRCQSAPRDDADDTDETRPLMSPSWSSEATQQNTNPSYSKTDRSSDSDTISGYESDSDDDDESDRELKEIQQKRLKSSGGWVGYLKEFGIFWQYIWPSGNTRLTLAILVLIVNILLTRALNVLAPRQLGIIINRLTAERRIPWLDVGLYGLFGLLAADSTGFGALNQMIERRISMWSFQRLVVAAFDHVMRLSMDFHDEKDSGEIIKALDQATSLNSLLQIVVLEVVPGVLDVFIALWYVAYLLDGYAVLLVLAVAVAFTFLTAYITIFVNASRRDLSARERDQSKILYETISHWPIVSYFNRRGYEKARLSRVLKGIAEADLRSNDSYIYLYGAQEFCEQAGKIGVILLAAHRVSQGLAAIGTVIAVESYWYTITMPLMVMGHSYRQLTTDLIDAERLLQLFKSTPTVQDIEGARRIDVSAGKVEFDDVGFGYHKDRLALDHFSFQALPGQKIALIGETGSGKSTILKLLMRFYDVNSGRILIDGQDVRHVTQDSLREVFGVVPQETVLFNTTVLDNVRYARLDATDEEVFEACRAAAIHDKILTFSQGYHTKVGERGIKLSGGEMQRLSIARVLLKRPKIVLLDEATSAIDTITESKIQTALHNLTNRRTTFVIAHRLSTVVDADVVLVIDQGRIIEQGTHQQLLQNGYRYKELWMKQSQSLID</sequence>
<feature type="transmembrane region" description="Helical" evidence="10">
    <location>
        <begin position="49"/>
        <end position="66"/>
    </location>
</feature>
<evidence type="ECO:0000256" key="8">
    <source>
        <dbReference type="ARBA" id="ARBA00024363"/>
    </source>
</evidence>
<dbReference type="EMBL" id="KN847339">
    <property type="protein sequence ID" value="KIW40049.1"/>
    <property type="molecule type" value="Genomic_DNA"/>
</dbReference>
<dbReference type="OrthoDB" id="4161646at2759"/>
<comment type="subcellular location">
    <subcellularLocation>
        <location evidence="1">Membrane</location>
        <topology evidence="1">Multi-pass membrane protein</topology>
    </subcellularLocation>
</comment>
<dbReference type="VEuPathDB" id="FungiDB:PV06_08604"/>
<keyword evidence="7 10" id="KW-0472">Membrane</keyword>
<accession>A0A0D2DX58</accession>
<keyword evidence="6 10" id="KW-1133">Transmembrane helix</keyword>
<evidence type="ECO:0000256" key="9">
    <source>
        <dbReference type="SAM" id="MobiDB-lite"/>
    </source>
</evidence>
<evidence type="ECO:0000256" key="4">
    <source>
        <dbReference type="ARBA" id="ARBA00022741"/>
    </source>
</evidence>
<dbReference type="PROSITE" id="PS50893">
    <property type="entry name" value="ABC_TRANSPORTER_2"/>
    <property type="match status" value="1"/>
</dbReference>
<evidence type="ECO:0000256" key="3">
    <source>
        <dbReference type="ARBA" id="ARBA00022692"/>
    </source>
</evidence>
<dbReference type="Pfam" id="PF00664">
    <property type="entry name" value="ABC_membrane"/>
    <property type="match status" value="1"/>
</dbReference>
<feature type="compositionally biased region" description="Polar residues" evidence="9">
    <location>
        <begin position="179"/>
        <end position="195"/>
    </location>
</feature>
<dbReference type="Pfam" id="PF00005">
    <property type="entry name" value="ABC_tran"/>
    <property type="match status" value="1"/>
</dbReference>